<name>A0A0F7FH35_9CREN</name>
<dbReference type="EMBL" id="CP009961">
    <property type="protein sequence ID" value="AKG38013.1"/>
    <property type="molecule type" value="Genomic_DNA"/>
</dbReference>
<dbReference type="InterPro" id="IPR004038">
    <property type="entry name" value="Ribosomal_eL8/eL30/eS12/Gad45"/>
</dbReference>
<dbReference type="GO" id="GO:0003735">
    <property type="term" value="F:structural constituent of ribosome"/>
    <property type="evidence" value="ECO:0007669"/>
    <property type="project" value="InterPro"/>
</dbReference>
<protein>
    <recommendedName>
        <fullName evidence="3 4">Large ribosomal subunit protein eL30</fullName>
    </recommendedName>
</protein>
<sequence>MSSSDLIRELQTVLKTGKAFLGYRRTIKAIINAQAKLVILARNAPSHISEEIKYYASLSQIPVYVFNGSSRELGAACNKPYLVSAIAILDPGESNILMLTQGVT</sequence>
<gene>
    <name evidence="4" type="primary">rpl30e</name>
    <name evidence="6" type="ORF">MA03_00110</name>
</gene>
<dbReference type="InterPro" id="IPR029064">
    <property type="entry name" value="Ribosomal_eL30-like_sf"/>
</dbReference>
<evidence type="ECO:0000256" key="3">
    <source>
        <dbReference type="ARBA" id="ARBA00035231"/>
    </source>
</evidence>
<dbReference type="GO" id="GO:0006412">
    <property type="term" value="P:translation"/>
    <property type="evidence" value="ECO:0007669"/>
    <property type="project" value="UniProtKB-UniRule"/>
</dbReference>
<feature type="domain" description="Ribosomal protein eL8/eL30/eS12/Gadd45" evidence="5">
    <location>
        <begin position="8"/>
        <end position="97"/>
    </location>
</feature>
<evidence type="ECO:0000256" key="1">
    <source>
        <dbReference type="ARBA" id="ARBA00022980"/>
    </source>
</evidence>
<dbReference type="HAMAP" id="MF_00481">
    <property type="entry name" value="Ribosomal_eL30"/>
    <property type="match status" value="1"/>
</dbReference>
<keyword evidence="1 4" id="KW-0689">Ribosomal protein</keyword>
<dbReference type="HOGENOM" id="CLU_130502_1_0_2"/>
<evidence type="ECO:0000256" key="4">
    <source>
        <dbReference type="HAMAP-Rule" id="MF_00481"/>
    </source>
</evidence>
<dbReference type="NCBIfam" id="NF002172">
    <property type="entry name" value="PRK01018.1"/>
    <property type="match status" value="1"/>
</dbReference>
<dbReference type="GeneID" id="25400587"/>
<proteinExistence type="inferred from homology"/>
<evidence type="ECO:0000313" key="7">
    <source>
        <dbReference type="Proteomes" id="UP000067434"/>
    </source>
</evidence>
<dbReference type="PATRIC" id="fig|1550241.5.peg.22"/>
<dbReference type="KEGG" id="thf:MA03_00110"/>
<dbReference type="GO" id="GO:0022625">
    <property type="term" value="C:cytosolic large ribosomal subunit"/>
    <property type="evidence" value="ECO:0007669"/>
    <property type="project" value="InterPro"/>
</dbReference>
<keyword evidence="2 4" id="KW-0687">Ribonucleoprotein</keyword>
<accession>A0A0F7FH35</accession>
<comment type="similarity">
    <text evidence="4">Belongs to the eukaryotic ribosomal protein eL30 family.</text>
</comment>
<dbReference type="AlphaFoldDB" id="A0A0F7FH35"/>
<dbReference type="Proteomes" id="UP000067434">
    <property type="component" value="Chromosome"/>
</dbReference>
<dbReference type="InterPro" id="IPR039109">
    <property type="entry name" value="Ribosomal_eL30-like"/>
</dbReference>
<dbReference type="SUPFAM" id="SSF55315">
    <property type="entry name" value="L30e-like"/>
    <property type="match status" value="1"/>
</dbReference>
<dbReference type="RefSeq" id="WP_052883330.1">
    <property type="nucleotide sequence ID" value="NZ_CP009961.1"/>
</dbReference>
<dbReference type="GO" id="GO:0003723">
    <property type="term" value="F:RNA binding"/>
    <property type="evidence" value="ECO:0007669"/>
    <property type="project" value="InterPro"/>
</dbReference>
<keyword evidence="7" id="KW-1185">Reference proteome</keyword>
<dbReference type="PANTHER" id="PTHR11449">
    <property type="entry name" value="RIBOSOMAL PROTEIN L30"/>
    <property type="match status" value="1"/>
</dbReference>
<evidence type="ECO:0000256" key="2">
    <source>
        <dbReference type="ARBA" id="ARBA00023274"/>
    </source>
</evidence>
<dbReference type="Pfam" id="PF01248">
    <property type="entry name" value="Ribosomal_L7Ae"/>
    <property type="match status" value="1"/>
</dbReference>
<dbReference type="Gene3D" id="3.30.1330.30">
    <property type="match status" value="1"/>
</dbReference>
<organism evidence="6 7">
    <name type="scientific">Infirmifilum uzonense</name>
    <dbReference type="NCBI Taxonomy" id="1550241"/>
    <lineage>
        <taxon>Archaea</taxon>
        <taxon>Thermoproteota</taxon>
        <taxon>Thermoprotei</taxon>
        <taxon>Thermofilales</taxon>
        <taxon>Thermofilaceae</taxon>
        <taxon>Infirmifilum</taxon>
    </lineage>
</organism>
<dbReference type="InterPro" id="IPR000231">
    <property type="entry name" value="Ribosomal_eL30"/>
</dbReference>
<dbReference type="STRING" id="1550241.MA03_00110"/>
<evidence type="ECO:0000313" key="6">
    <source>
        <dbReference type="EMBL" id="AKG38013.1"/>
    </source>
</evidence>
<reference evidence="6 7" key="1">
    <citation type="journal article" date="2015" name="Stand. Genomic Sci.">
        <title>Complete genome sequence of and proposal of Thermofilum uzonense sp. nov. a novel hyperthermophilic crenarchaeon and emended description of the genus Thermofilum.</title>
        <authorList>
            <person name="Toshchakov S.V."/>
            <person name="Korzhenkov A.A."/>
            <person name="Samarov N.I."/>
            <person name="Mazunin I.O."/>
            <person name="Mozhey O.I."/>
            <person name="Shmyr I.S."/>
            <person name="Derbikova K.S."/>
            <person name="Taranov E.A."/>
            <person name="Dominova I.N."/>
            <person name="Bonch-Osmolovskaya E.A."/>
            <person name="Patrushev M.V."/>
            <person name="Podosokorskaya O.A."/>
            <person name="Kublanov I.V."/>
        </authorList>
    </citation>
    <scope>NUCLEOTIDE SEQUENCE [LARGE SCALE GENOMIC DNA]</scope>
    <source>
        <strain evidence="6 7">1807-2</strain>
    </source>
</reference>
<dbReference type="OrthoDB" id="10759at2157"/>
<evidence type="ECO:0000259" key="5">
    <source>
        <dbReference type="Pfam" id="PF01248"/>
    </source>
</evidence>